<dbReference type="InterPro" id="IPR047650">
    <property type="entry name" value="Transpos_IS110"/>
</dbReference>
<dbReference type="AlphaFoldDB" id="X1ITK0"/>
<dbReference type="PANTHER" id="PTHR33055:SF15">
    <property type="entry name" value="TRANSPOSASE-RELATED"/>
    <property type="match status" value="1"/>
</dbReference>
<name>X1ITK0_9ZZZZ</name>
<dbReference type="InterPro" id="IPR011257">
    <property type="entry name" value="DNA_glycosylase"/>
</dbReference>
<dbReference type="SUPFAM" id="SSF48150">
    <property type="entry name" value="DNA-glycosylase"/>
    <property type="match status" value="1"/>
</dbReference>
<dbReference type="GO" id="GO:0004803">
    <property type="term" value="F:transposase activity"/>
    <property type="evidence" value="ECO:0007669"/>
    <property type="project" value="InterPro"/>
</dbReference>
<dbReference type="EMBL" id="BARU01035908">
    <property type="protein sequence ID" value="GAH85771.1"/>
    <property type="molecule type" value="Genomic_DNA"/>
</dbReference>
<comment type="caution">
    <text evidence="3">The sequence shown here is derived from an EMBL/GenBank/DDBJ whole genome shotgun (WGS) entry which is preliminary data.</text>
</comment>
<dbReference type="GO" id="GO:0006281">
    <property type="term" value="P:DNA repair"/>
    <property type="evidence" value="ECO:0007669"/>
    <property type="project" value="InterPro"/>
</dbReference>
<accession>X1ITK0</accession>
<dbReference type="InterPro" id="IPR003346">
    <property type="entry name" value="Transposase_20"/>
</dbReference>
<protein>
    <submittedName>
        <fullName evidence="3">Uncharacterized protein</fullName>
    </submittedName>
</protein>
<evidence type="ECO:0000259" key="2">
    <source>
        <dbReference type="Pfam" id="PF02371"/>
    </source>
</evidence>
<feature type="domain" description="Transposase IS110-like N-terminal" evidence="1">
    <location>
        <begin position="1"/>
        <end position="91"/>
    </location>
</feature>
<dbReference type="Pfam" id="PF02371">
    <property type="entry name" value="Transposase_20"/>
    <property type="match status" value="1"/>
</dbReference>
<proteinExistence type="predicted"/>
<dbReference type="InterPro" id="IPR002525">
    <property type="entry name" value="Transp_IS110-like_N"/>
</dbReference>
<evidence type="ECO:0000259" key="1">
    <source>
        <dbReference type="Pfam" id="PF01548"/>
    </source>
</evidence>
<evidence type="ECO:0000313" key="3">
    <source>
        <dbReference type="EMBL" id="GAH85771.1"/>
    </source>
</evidence>
<dbReference type="Gene3D" id="1.10.340.30">
    <property type="entry name" value="Hypothetical protein, domain 2"/>
    <property type="match status" value="1"/>
</dbReference>
<dbReference type="Pfam" id="PF01548">
    <property type="entry name" value="DEDD_Tnp_IS110"/>
    <property type="match status" value="1"/>
</dbReference>
<feature type="non-terminal residue" evidence="3">
    <location>
        <position position="1"/>
    </location>
</feature>
<feature type="non-terminal residue" evidence="3">
    <location>
        <position position="253"/>
    </location>
</feature>
<gene>
    <name evidence="3" type="ORF">S03H2_56140</name>
</gene>
<sequence length="253" mass="28713">TFLTNKQFKIILLNPYQVSKFRQALGKKAKTDDIDALVIAGLLRSNEYRASYVPPENIEDLRELTKLRYEFMKDQKNYKRQAMSLLNLVFPEYSKTVIKNPFAIASMKILTEYPTAKHLAQVKQKKIEKMVRSIKGNTFDIKDIKHLLSVARKSIYSGRCKEVRGMNLRMILAHIQRFEDSIKAINERIDAILSPSVDDHRLGGNLFSIPGVGPKTVAAFLSIAGEDGSVFDTVTQITGHIGFFPQIYESGEK</sequence>
<dbReference type="GO" id="GO:0006313">
    <property type="term" value="P:DNA transposition"/>
    <property type="evidence" value="ECO:0007669"/>
    <property type="project" value="InterPro"/>
</dbReference>
<feature type="domain" description="Transposase IS116/IS110/IS902 C-terminal" evidence="2">
    <location>
        <begin position="206"/>
        <end position="253"/>
    </location>
</feature>
<dbReference type="PANTHER" id="PTHR33055">
    <property type="entry name" value="TRANSPOSASE FOR INSERTION SEQUENCE ELEMENT IS1111A"/>
    <property type="match status" value="1"/>
</dbReference>
<dbReference type="GO" id="GO:0003677">
    <property type="term" value="F:DNA binding"/>
    <property type="evidence" value="ECO:0007669"/>
    <property type="project" value="InterPro"/>
</dbReference>
<reference evidence="3" key="1">
    <citation type="journal article" date="2014" name="Front. Microbiol.">
        <title>High frequency of phylogenetically diverse reductive dehalogenase-homologous genes in deep subseafloor sedimentary metagenomes.</title>
        <authorList>
            <person name="Kawai M."/>
            <person name="Futagami T."/>
            <person name="Toyoda A."/>
            <person name="Takaki Y."/>
            <person name="Nishi S."/>
            <person name="Hori S."/>
            <person name="Arai W."/>
            <person name="Tsubouchi T."/>
            <person name="Morono Y."/>
            <person name="Uchiyama I."/>
            <person name="Ito T."/>
            <person name="Fujiyama A."/>
            <person name="Inagaki F."/>
            <person name="Takami H."/>
        </authorList>
    </citation>
    <scope>NUCLEOTIDE SEQUENCE</scope>
    <source>
        <strain evidence="3">Expedition CK06-06</strain>
    </source>
</reference>
<organism evidence="3">
    <name type="scientific">marine sediment metagenome</name>
    <dbReference type="NCBI Taxonomy" id="412755"/>
    <lineage>
        <taxon>unclassified sequences</taxon>
        <taxon>metagenomes</taxon>
        <taxon>ecological metagenomes</taxon>
    </lineage>
</organism>